<dbReference type="EMBL" id="LR593887">
    <property type="protein sequence ID" value="VTS00105.1"/>
    <property type="molecule type" value="Genomic_DNA"/>
</dbReference>
<sequence>MQKKLQIVWKILKVVLPILIVLGVGWQFWSLLRRPELWEQPLTIRPIPLILAGLLYVLTHTLWATFWVQLLHNQGAQVPWAVGVRAYFVSQLGKYVPGKAWVIVLRVAMLRHLAPSRSMLVLTGLYETLTSMAGGAMVGGLLLAWVPGVGDTIQNRQWMLIPLACMPLGFVLLHRLARRLNRKFNPGNQMPPLPFSLMLRGILQTSLGWAMLGLSLWLTMVGILPESPEFSRDAWLRSTGINAIAYVMGFVVLVAPGGVGVREFFLQRLLAAELALYWMTGEPSGLAVVVTLVLRLLWTFAEFVAMGLLVWWVPVPKDSGTTAAADPVQEGRS</sequence>
<feature type="transmembrane region" description="Helical" evidence="1">
    <location>
        <begin position="158"/>
        <end position="177"/>
    </location>
</feature>
<dbReference type="AlphaFoldDB" id="A0A6C2YKP9"/>
<accession>A0A6C2YKP9</accession>
<organism evidence="2">
    <name type="scientific">Tuwongella immobilis</name>
    <dbReference type="NCBI Taxonomy" id="692036"/>
    <lineage>
        <taxon>Bacteria</taxon>
        <taxon>Pseudomonadati</taxon>
        <taxon>Planctomycetota</taxon>
        <taxon>Planctomycetia</taxon>
        <taxon>Gemmatales</taxon>
        <taxon>Gemmataceae</taxon>
        <taxon>Tuwongella</taxon>
    </lineage>
</organism>
<dbReference type="RefSeq" id="WP_162657226.1">
    <property type="nucleotide sequence ID" value="NZ_LR593887.1"/>
</dbReference>
<keyword evidence="1" id="KW-1133">Transmembrane helix</keyword>
<keyword evidence="1" id="KW-0812">Transmembrane</keyword>
<evidence type="ECO:0000256" key="1">
    <source>
        <dbReference type="SAM" id="Phobius"/>
    </source>
</evidence>
<dbReference type="InParanoid" id="A0A6C2YKP9"/>
<reference evidence="2" key="1">
    <citation type="submission" date="2019-04" db="EMBL/GenBank/DDBJ databases">
        <authorList>
            <consortium name="Science for Life Laboratories"/>
        </authorList>
    </citation>
    <scope>NUCLEOTIDE SEQUENCE</scope>
    <source>
        <strain evidence="2">MBLW1</strain>
    </source>
</reference>
<dbReference type="KEGG" id="tim:GMBLW1_19540"/>
<feature type="transmembrane region" description="Helical" evidence="1">
    <location>
        <begin position="197"/>
        <end position="223"/>
    </location>
</feature>
<keyword evidence="3" id="KW-1185">Reference proteome</keyword>
<proteinExistence type="predicted"/>
<evidence type="ECO:0000313" key="3">
    <source>
        <dbReference type="Proteomes" id="UP000464378"/>
    </source>
</evidence>
<evidence type="ECO:0008006" key="4">
    <source>
        <dbReference type="Google" id="ProtNLM"/>
    </source>
</evidence>
<evidence type="ECO:0000313" key="2">
    <source>
        <dbReference type="EMBL" id="VIP02006.1"/>
    </source>
</evidence>
<name>A0A6C2YKP9_9BACT</name>
<dbReference type="EMBL" id="LR586016">
    <property type="protein sequence ID" value="VIP02006.1"/>
    <property type="molecule type" value="Genomic_DNA"/>
</dbReference>
<feature type="transmembrane region" description="Helical" evidence="1">
    <location>
        <begin position="49"/>
        <end position="68"/>
    </location>
</feature>
<dbReference type="Proteomes" id="UP000464378">
    <property type="component" value="Chromosome"/>
</dbReference>
<feature type="transmembrane region" description="Helical" evidence="1">
    <location>
        <begin position="243"/>
        <end position="265"/>
    </location>
</feature>
<keyword evidence="1" id="KW-0472">Membrane</keyword>
<gene>
    <name evidence="2" type="ORF">GMBLW1_19540</name>
</gene>
<feature type="transmembrane region" description="Helical" evidence="1">
    <location>
        <begin position="119"/>
        <end position="146"/>
    </location>
</feature>
<feature type="transmembrane region" description="Helical" evidence="1">
    <location>
        <begin position="7"/>
        <end position="29"/>
    </location>
</feature>
<protein>
    <recommendedName>
        <fullName evidence="4">Flippase-like domain-containing protein</fullName>
    </recommendedName>
</protein>